<dbReference type="Gene3D" id="3.30.750.24">
    <property type="entry name" value="STAS domain"/>
    <property type="match status" value="1"/>
</dbReference>
<dbReference type="CDD" id="cd07043">
    <property type="entry name" value="STAS_anti-anti-sigma_factors"/>
    <property type="match status" value="1"/>
</dbReference>
<dbReference type="PANTHER" id="PTHR33495:SF2">
    <property type="entry name" value="ANTI-SIGMA FACTOR ANTAGONIST TM_1081-RELATED"/>
    <property type="match status" value="1"/>
</dbReference>
<evidence type="ECO:0000313" key="5">
    <source>
        <dbReference type="Proteomes" id="UP000229681"/>
    </source>
</evidence>
<evidence type="ECO:0000259" key="3">
    <source>
        <dbReference type="PROSITE" id="PS50801"/>
    </source>
</evidence>
<dbReference type="InterPro" id="IPR036513">
    <property type="entry name" value="STAS_dom_sf"/>
</dbReference>
<dbReference type="SUPFAM" id="SSF52091">
    <property type="entry name" value="SpoIIaa-like"/>
    <property type="match status" value="1"/>
</dbReference>
<dbReference type="Pfam" id="PF01740">
    <property type="entry name" value="STAS"/>
    <property type="match status" value="1"/>
</dbReference>
<name>A0A2M8PFY5_9CHLR</name>
<proteinExistence type="inferred from homology"/>
<dbReference type="AlphaFoldDB" id="A0A2M8PFY5"/>
<dbReference type="PROSITE" id="PS50801">
    <property type="entry name" value="STAS"/>
    <property type="match status" value="1"/>
</dbReference>
<dbReference type="InterPro" id="IPR002645">
    <property type="entry name" value="STAS_dom"/>
</dbReference>
<protein>
    <recommendedName>
        <fullName evidence="2">Anti-sigma factor antagonist</fullName>
    </recommendedName>
</protein>
<comment type="caution">
    <text evidence="4">The sequence shown here is derived from an EMBL/GenBank/DDBJ whole genome shotgun (WGS) entry which is preliminary data.</text>
</comment>
<dbReference type="NCBIfam" id="TIGR00377">
    <property type="entry name" value="ant_ant_sig"/>
    <property type="match status" value="1"/>
</dbReference>
<dbReference type="Proteomes" id="UP000229681">
    <property type="component" value="Unassembled WGS sequence"/>
</dbReference>
<dbReference type="EMBL" id="PGTM01000052">
    <property type="protein sequence ID" value="PJF36455.1"/>
    <property type="molecule type" value="Genomic_DNA"/>
</dbReference>
<gene>
    <name evidence="4" type="ORF">CUN49_05315</name>
</gene>
<comment type="similarity">
    <text evidence="1 2">Belongs to the anti-sigma-factor antagonist family.</text>
</comment>
<dbReference type="PANTHER" id="PTHR33495">
    <property type="entry name" value="ANTI-SIGMA FACTOR ANTAGONIST TM_1081-RELATED-RELATED"/>
    <property type="match status" value="1"/>
</dbReference>
<dbReference type="GO" id="GO:0043856">
    <property type="term" value="F:anti-sigma factor antagonist activity"/>
    <property type="evidence" value="ECO:0007669"/>
    <property type="project" value="InterPro"/>
</dbReference>
<dbReference type="InterPro" id="IPR003658">
    <property type="entry name" value="Anti-sigma_ant"/>
</dbReference>
<sequence length="110" mass="11905">MHISVSEMRRVTLIEVSGRVDSLSATKLGEALNEQIEAGHIQLVLDLSNVEYISSAGLREIVSAAKKVRSSGGDLRIASPSQRVRDVLQLAGLLELFQIFPTQVEAVGSF</sequence>
<evidence type="ECO:0000256" key="2">
    <source>
        <dbReference type="RuleBase" id="RU003749"/>
    </source>
</evidence>
<evidence type="ECO:0000313" key="4">
    <source>
        <dbReference type="EMBL" id="PJF36455.1"/>
    </source>
</evidence>
<feature type="domain" description="STAS" evidence="3">
    <location>
        <begin position="1"/>
        <end position="110"/>
    </location>
</feature>
<organism evidence="4 5">
    <name type="scientific">Candidatus Thermofonsia Clade 1 bacterium</name>
    <dbReference type="NCBI Taxonomy" id="2364210"/>
    <lineage>
        <taxon>Bacteria</taxon>
        <taxon>Bacillati</taxon>
        <taxon>Chloroflexota</taxon>
        <taxon>Candidatus Thermofontia</taxon>
        <taxon>Candidatus Thermofonsia Clade 1</taxon>
    </lineage>
</organism>
<evidence type="ECO:0000256" key="1">
    <source>
        <dbReference type="ARBA" id="ARBA00009013"/>
    </source>
</evidence>
<reference evidence="4 5" key="1">
    <citation type="submission" date="2017-11" db="EMBL/GenBank/DDBJ databases">
        <title>Evolution of Phototrophy in the Chloroflexi Phylum Driven by Horizontal Gene Transfer.</title>
        <authorList>
            <person name="Ward L.M."/>
            <person name="Hemp J."/>
            <person name="Shih P.M."/>
            <person name="Mcglynn S.E."/>
            <person name="Fischer W."/>
        </authorList>
    </citation>
    <scope>NUCLEOTIDE SEQUENCE [LARGE SCALE GENOMIC DNA]</scope>
    <source>
        <strain evidence="4">JP3_13</strain>
    </source>
</reference>
<accession>A0A2M8PFY5</accession>